<dbReference type="RefSeq" id="XP_031941795.1">
    <property type="nucleotide sequence ID" value="XM_032081871.1"/>
</dbReference>
<protein>
    <submittedName>
        <fullName evidence="1">Uncharacterized protein</fullName>
    </submittedName>
</protein>
<reference evidence="1 2" key="1">
    <citation type="submission" date="2019-04" db="EMBL/GenBank/DDBJ databases">
        <authorList>
            <consortium name="DOE Joint Genome Institute"/>
            <person name="Mondo S."/>
            <person name="Kjaerbolling I."/>
            <person name="Vesth T."/>
            <person name="Frisvad J.C."/>
            <person name="Nybo J.L."/>
            <person name="Theobald S."/>
            <person name="Kildgaard S."/>
            <person name="Isbrandt T."/>
            <person name="Kuo A."/>
            <person name="Sato A."/>
            <person name="Lyhne E.K."/>
            <person name="Kogle M.E."/>
            <person name="Wiebenga A."/>
            <person name="Kun R.S."/>
            <person name="Lubbers R.J."/>
            <person name="Makela M.R."/>
            <person name="Barry K."/>
            <person name="Chovatia M."/>
            <person name="Clum A."/>
            <person name="Daum C."/>
            <person name="Haridas S."/>
            <person name="He G."/>
            <person name="LaButti K."/>
            <person name="Lipzen A."/>
            <person name="Riley R."/>
            <person name="Salamov A."/>
            <person name="Simmons B.A."/>
            <person name="Magnuson J.K."/>
            <person name="Henrissat B."/>
            <person name="Mortensen U.H."/>
            <person name="Larsen T.O."/>
            <person name="Devries R.P."/>
            <person name="Grigoriev I.V."/>
            <person name="Machida M."/>
            <person name="Baker S.E."/>
            <person name="Andersen M.R."/>
            <person name="Cantor M.N."/>
            <person name="Hua S.X."/>
        </authorList>
    </citation>
    <scope>NUCLEOTIDE SEQUENCE [LARGE SCALE GENOMIC DNA]</scope>
    <source>
        <strain evidence="1 2">CBS 119388</strain>
    </source>
</reference>
<dbReference type="AlphaFoldDB" id="A0A5N6IHS5"/>
<accession>A0A5N7DDD3</accession>
<evidence type="ECO:0000313" key="1">
    <source>
        <dbReference type="EMBL" id="KAE8404476.1"/>
    </source>
</evidence>
<dbReference type="GeneID" id="43666562"/>
<keyword evidence="2" id="KW-1185">Reference proteome</keyword>
<evidence type="ECO:0000313" key="2">
    <source>
        <dbReference type="Proteomes" id="UP000325579"/>
    </source>
</evidence>
<name>A0A5N6IHS5_9EURO</name>
<dbReference type="EMBL" id="ML736767">
    <property type="protein sequence ID" value="KAE8404476.1"/>
    <property type="molecule type" value="Genomic_DNA"/>
</dbReference>
<accession>A0A5N6IHS5</accession>
<dbReference type="Proteomes" id="UP000325579">
    <property type="component" value="Unassembled WGS sequence"/>
</dbReference>
<gene>
    <name evidence="1" type="ORF">BDV37DRAFT_247448</name>
</gene>
<sequence length="128" mass="13495">MAKAQHEISQIISSLMIILWKHTDNLGIPHRPLGHDWTELQNHVSRLLTLRGMTQAGASIPEDPWNFILSEFGPTTALVLSASCLGPGGSMFAAVDFAAAFAVCAVWMSCSASGPACGLCEVGRGEGG</sequence>
<proteinExistence type="predicted"/>
<organism evidence="1 2">
    <name type="scientific">Aspergillus pseudonomiae</name>
    <dbReference type="NCBI Taxonomy" id="1506151"/>
    <lineage>
        <taxon>Eukaryota</taxon>
        <taxon>Fungi</taxon>
        <taxon>Dikarya</taxon>
        <taxon>Ascomycota</taxon>
        <taxon>Pezizomycotina</taxon>
        <taxon>Eurotiomycetes</taxon>
        <taxon>Eurotiomycetidae</taxon>
        <taxon>Eurotiales</taxon>
        <taxon>Aspergillaceae</taxon>
        <taxon>Aspergillus</taxon>
        <taxon>Aspergillus subgen. Circumdati</taxon>
    </lineage>
</organism>
<dbReference type="OrthoDB" id="4501543at2759"/>